<evidence type="ECO:0000313" key="2">
    <source>
        <dbReference type="Proteomes" id="UP000326396"/>
    </source>
</evidence>
<dbReference type="OrthoDB" id="1113909at2759"/>
<protein>
    <submittedName>
        <fullName evidence="1">Uncharacterized protein</fullName>
    </submittedName>
</protein>
<reference evidence="1 2" key="1">
    <citation type="submission" date="2019-05" db="EMBL/GenBank/DDBJ databases">
        <title>Mikania micrantha, genome provides insights into the molecular mechanism of rapid growth.</title>
        <authorList>
            <person name="Liu B."/>
        </authorList>
    </citation>
    <scope>NUCLEOTIDE SEQUENCE [LARGE SCALE GENOMIC DNA]</scope>
    <source>
        <strain evidence="1">NLD-2019</strain>
        <tissue evidence="1">Leaf</tissue>
    </source>
</reference>
<evidence type="ECO:0000313" key="1">
    <source>
        <dbReference type="EMBL" id="KAD3640353.1"/>
    </source>
</evidence>
<sequence>MDDEVEDGEFRQCFALAGGESNSQESRTIRISLGIEKSPSRSLNFMERIVHGDDKLMAQGFQFGSTLDRPIANIPNQRKDQEGIGALNLLVQLKLDHFLVCQSFLNLWRAASLVSLMRERSDHRPILLTTTPMDFGPISFKVYNSWLEFPGLMKRIQNLCKRFKFYGPADMALATKLKKL</sequence>
<comment type="caution">
    <text evidence="1">The sequence shown here is derived from an EMBL/GenBank/DDBJ whole genome shotgun (WGS) entry which is preliminary data.</text>
</comment>
<dbReference type="AlphaFoldDB" id="A0A5N6MJL3"/>
<dbReference type="Proteomes" id="UP000326396">
    <property type="component" value="Linkage Group LG5"/>
</dbReference>
<keyword evidence="2" id="KW-1185">Reference proteome</keyword>
<organism evidence="1 2">
    <name type="scientific">Mikania micrantha</name>
    <name type="common">bitter vine</name>
    <dbReference type="NCBI Taxonomy" id="192012"/>
    <lineage>
        <taxon>Eukaryota</taxon>
        <taxon>Viridiplantae</taxon>
        <taxon>Streptophyta</taxon>
        <taxon>Embryophyta</taxon>
        <taxon>Tracheophyta</taxon>
        <taxon>Spermatophyta</taxon>
        <taxon>Magnoliopsida</taxon>
        <taxon>eudicotyledons</taxon>
        <taxon>Gunneridae</taxon>
        <taxon>Pentapetalae</taxon>
        <taxon>asterids</taxon>
        <taxon>campanulids</taxon>
        <taxon>Asterales</taxon>
        <taxon>Asteraceae</taxon>
        <taxon>Asteroideae</taxon>
        <taxon>Heliantheae alliance</taxon>
        <taxon>Eupatorieae</taxon>
        <taxon>Mikania</taxon>
    </lineage>
</organism>
<gene>
    <name evidence="1" type="ORF">E3N88_29576</name>
</gene>
<accession>A0A5N6MJL3</accession>
<name>A0A5N6MJL3_9ASTR</name>
<dbReference type="EMBL" id="SZYD01000015">
    <property type="protein sequence ID" value="KAD3640353.1"/>
    <property type="molecule type" value="Genomic_DNA"/>
</dbReference>
<proteinExistence type="predicted"/>